<gene>
    <name evidence="3" type="primary">ureD</name>
    <name evidence="4" type="ORF">RV14_GL002283</name>
</gene>
<evidence type="ECO:0000256" key="1">
    <source>
        <dbReference type="ARBA" id="ARBA00007177"/>
    </source>
</evidence>
<organism evidence="4 5">
    <name type="scientific">Enterococcus ratti</name>
    <dbReference type="NCBI Taxonomy" id="150033"/>
    <lineage>
        <taxon>Bacteria</taxon>
        <taxon>Bacillati</taxon>
        <taxon>Bacillota</taxon>
        <taxon>Bacilli</taxon>
        <taxon>Lactobacillales</taxon>
        <taxon>Enterococcaceae</taxon>
        <taxon>Enterococcus</taxon>
    </lineage>
</organism>
<protein>
    <recommendedName>
        <fullName evidence="3">Urease accessory protein UreD</fullName>
    </recommendedName>
</protein>
<comment type="subcellular location">
    <subcellularLocation>
        <location evidence="3">Cytoplasm</location>
    </subcellularLocation>
</comment>
<dbReference type="Pfam" id="PF01774">
    <property type="entry name" value="UreD"/>
    <property type="match status" value="1"/>
</dbReference>
<proteinExistence type="inferred from homology"/>
<evidence type="ECO:0000313" key="5">
    <source>
        <dbReference type="Proteomes" id="UP000182152"/>
    </source>
</evidence>
<evidence type="ECO:0000256" key="3">
    <source>
        <dbReference type="HAMAP-Rule" id="MF_01384"/>
    </source>
</evidence>
<dbReference type="GO" id="GO:0005737">
    <property type="term" value="C:cytoplasm"/>
    <property type="evidence" value="ECO:0007669"/>
    <property type="project" value="UniProtKB-SubCell"/>
</dbReference>
<reference evidence="4 5" key="1">
    <citation type="submission" date="2014-12" db="EMBL/GenBank/DDBJ databases">
        <title>Draft genome sequences of 29 type strains of Enterococci.</title>
        <authorList>
            <person name="Zhong Z."/>
            <person name="Sun Z."/>
            <person name="Liu W."/>
            <person name="Zhang W."/>
            <person name="Zhang H."/>
        </authorList>
    </citation>
    <scope>NUCLEOTIDE SEQUENCE [LARGE SCALE GENOMIC DNA]</scope>
    <source>
        <strain evidence="4 5">DSM 15687</strain>
    </source>
</reference>
<evidence type="ECO:0000256" key="2">
    <source>
        <dbReference type="ARBA" id="ARBA00023186"/>
    </source>
</evidence>
<dbReference type="GO" id="GO:0016151">
    <property type="term" value="F:nickel cation binding"/>
    <property type="evidence" value="ECO:0007669"/>
    <property type="project" value="UniProtKB-UniRule"/>
</dbReference>
<dbReference type="InterPro" id="IPR002669">
    <property type="entry name" value="UreD"/>
</dbReference>
<evidence type="ECO:0000313" key="4">
    <source>
        <dbReference type="EMBL" id="OJG82708.1"/>
    </source>
</evidence>
<dbReference type="STRING" id="150033.RV14_GL002283"/>
<dbReference type="PANTHER" id="PTHR33643:SF1">
    <property type="entry name" value="UREASE ACCESSORY PROTEIN D"/>
    <property type="match status" value="1"/>
</dbReference>
<dbReference type="AlphaFoldDB" id="A0A1L8WNV6"/>
<keyword evidence="5" id="KW-1185">Reference proteome</keyword>
<dbReference type="HAMAP" id="MF_01384">
    <property type="entry name" value="UreD"/>
    <property type="match status" value="1"/>
</dbReference>
<dbReference type="PANTHER" id="PTHR33643">
    <property type="entry name" value="UREASE ACCESSORY PROTEIN D"/>
    <property type="match status" value="1"/>
</dbReference>
<accession>A0A1L8WNV6</accession>
<dbReference type="EMBL" id="JXLB01000008">
    <property type="protein sequence ID" value="OJG82708.1"/>
    <property type="molecule type" value="Genomic_DNA"/>
</dbReference>
<comment type="similarity">
    <text evidence="1 3">Belongs to the UreD family.</text>
</comment>
<keyword evidence="3" id="KW-0996">Nickel insertion</keyword>
<comment type="caution">
    <text evidence="4">The sequence shown here is derived from an EMBL/GenBank/DDBJ whole genome shotgun (WGS) entry which is preliminary data.</text>
</comment>
<comment type="function">
    <text evidence="3">Required for maturation of urease via the functional incorporation of the urease nickel metallocenter.</text>
</comment>
<comment type="subunit">
    <text evidence="3">UreD, UreF and UreG form a complex that acts as a GTP-hydrolysis-dependent molecular chaperone, activating the urease apoprotein by helping to assemble the nickel containing metallocenter of UreC. The UreE protein probably delivers the nickel.</text>
</comment>
<sequence length="236" mass="27145">MLTEDTPCYYLISTGGGFVEGESYVTKLEVLSGSHVIVKNQTPTYVYKCENEKTTTQKNLVKLTTGFLEYLTHEVIPYKKAIYEQETIIRMDSVSTLVYSDGVTAGWSEDEQVFTFNQLKQKTKIFFEEELVFNDYLFLNPKEQPMTELGYFEGKTNYNTLIIIDPAIDEEFVHELRVKLSQQETTLRYGLSLLSVPGIVLRVLGNSAAENKQLIYSAINYFRAKYHQLPHLNDQI</sequence>
<name>A0A1L8WNV6_9ENTE</name>
<keyword evidence="2 3" id="KW-0143">Chaperone</keyword>
<keyword evidence="3" id="KW-0963">Cytoplasm</keyword>
<dbReference type="Proteomes" id="UP000182152">
    <property type="component" value="Unassembled WGS sequence"/>
</dbReference>